<dbReference type="EMBL" id="OW150024">
    <property type="protein sequence ID" value="CAH2032358.1"/>
    <property type="molecule type" value="Genomic_DNA"/>
</dbReference>
<keyword evidence="1" id="KW-0472">Membrane</keyword>
<evidence type="ECO:0000256" key="1">
    <source>
        <dbReference type="SAM" id="Phobius"/>
    </source>
</evidence>
<dbReference type="RefSeq" id="WP_305733113.1">
    <property type="nucleotide sequence ID" value="NZ_OW150024.1"/>
</dbReference>
<sequence length="157" mass="16343">MNLRFDIALTVGGVLACLVVPLLVYQKVRFTPPLSVRERAVADFAPATLTIARKDWQNSTLALPVTPPAPPVPVAGTVPGKPEASAAAPAVAAAPVPRPALPKVSMILHDGSGGGTAIIDGTPLTVGGAFKGWRLERIEGSRVLLRGQRGTVWVSQE</sequence>
<keyword evidence="2" id="KW-0648">Protein biosynthesis</keyword>
<proteinExistence type="predicted"/>
<dbReference type="PROSITE" id="PS51257">
    <property type="entry name" value="PROKAR_LIPOPROTEIN"/>
    <property type="match status" value="1"/>
</dbReference>
<gene>
    <name evidence="2" type="ORF">GEAMG1_2522</name>
</gene>
<dbReference type="Proteomes" id="UP001295463">
    <property type="component" value="Chromosome"/>
</dbReference>
<name>A0ABM9DAT8_9BACT</name>
<organism evidence="2 3">
    <name type="scientific">Trichlorobacter ammonificans</name>
    <dbReference type="NCBI Taxonomy" id="2916410"/>
    <lineage>
        <taxon>Bacteria</taxon>
        <taxon>Pseudomonadati</taxon>
        <taxon>Thermodesulfobacteriota</taxon>
        <taxon>Desulfuromonadia</taxon>
        <taxon>Geobacterales</taxon>
        <taxon>Geobacteraceae</taxon>
        <taxon>Trichlorobacter</taxon>
    </lineage>
</organism>
<evidence type="ECO:0000313" key="2">
    <source>
        <dbReference type="EMBL" id="CAH2032358.1"/>
    </source>
</evidence>
<keyword evidence="2" id="KW-0396">Initiation factor</keyword>
<keyword evidence="1" id="KW-0812">Transmembrane</keyword>
<accession>A0ABM9DAT8</accession>
<keyword evidence="3" id="KW-1185">Reference proteome</keyword>
<feature type="transmembrane region" description="Helical" evidence="1">
    <location>
        <begin position="7"/>
        <end position="25"/>
    </location>
</feature>
<keyword evidence="1" id="KW-1133">Transmembrane helix</keyword>
<protein>
    <submittedName>
        <fullName evidence="2">Eukaryotic translation initiation factor 3 135 kDa subunit</fullName>
    </submittedName>
</protein>
<evidence type="ECO:0000313" key="3">
    <source>
        <dbReference type="Proteomes" id="UP001295463"/>
    </source>
</evidence>
<reference evidence="2 3" key="1">
    <citation type="submission" date="2022-03" db="EMBL/GenBank/DDBJ databases">
        <authorList>
            <person name="Koch H."/>
        </authorList>
    </citation>
    <scope>NUCLEOTIDE SEQUENCE [LARGE SCALE GENOMIC DNA]</scope>
    <source>
        <strain evidence="2 3">G1</strain>
    </source>
</reference>
<dbReference type="GO" id="GO:0003743">
    <property type="term" value="F:translation initiation factor activity"/>
    <property type="evidence" value="ECO:0007669"/>
    <property type="project" value="UniProtKB-KW"/>
</dbReference>